<dbReference type="PANTHER" id="PTHR45436">
    <property type="entry name" value="SENSOR HISTIDINE KINASE YKOH"/>
    <property type="match status" value="1"/>
</dbReference>
<dbReference type="SUPFAM" id="SSF158472">
    <property type="entry name" value="HAMP domain-like"/>
    <property type="match status" value="1"/>
</dbReference>
<protein>
    <recommendedName>
        <fullName evidence="3">histidine kinase</fullName>
        <ecNumber evidence="3">2.7.13.3</ecNumber>
    </recommendedName>
</protein>
<dbReference type="Gene3D" id="1.10.287.130">
    <property type="match status" value="1"/>
</dbReference>
<dbReference type="Proteomes" id="UP001373196">
    <property type="component" value="Unassembled WGS sequence"/>
</dbReference>
<dbReference type="PANTHER" id="PTHR45436:SF5">
    <property type="entry name" value="SENSOR HISTIDINE KINASE TRCS"/>
    <property type="match status" value="1"/>
</dbReference>
<dbReference type="CDD" id="cd00075">
    <property type="entry name" value="HATPase"/>
    <property type="match status" value="1"/>
</dbReference>
<keyword evidence="7 14" id="KW-0418">Kinase</keyword>
<evidence type="ECO:0000313" key="14">
    <source>
        <dbReference type="EMBL" id="MEJ5194900.1"/>
    </source>
</evidence>
<comment type="catalytic activity">
    <reaction evidence="1">
        <text>ATP + protein L-histidine = ADP + protein N-phospho-L-histidine.</text>
        <dbReference type="EC" id="2.7.13.3"/>
    </reaction>
</comment>
<gene>
    <name evidence="14" type="ORF">WF834_01705</name>
</gene>
<dbReference type="SMART" id="SM00388">
    <property type="entry name" value="HisKA"/>
    <property type="match status" value="1"/>
</dbReference>
<dbReference type="InterPro" id="IPR050428">
    <property type="entry name" value="TCS_sensor_his_kinase"/>
</dbReference>
<dbReference type="CDD" id="cd06225">
    <property type="entry name" value="HAMP"/>
    <property type="match status" value="1"/>
</dbReference>
<keyword evidence="5" id="KW-0808">Transferase</keyword>
<evidence type="ECO:0000256" key="6">
    <source>
        <dbReference type="ARBA" id="ARBA00022692"/>
    </source>
</evidence>
<dbReference type="PROSITE" id="PS50109">
    <property type="entry name" value="HIS_KIN"/>
    <property type="match status" value="1"/>
</dbReference>
<name>A0AB35Y0R8_9FIRM</name>
<evidence type="ECO:0000256" key="5">
    <source>
        <dbReference type="ARBA" id="ARBA00022679"/>
    </source>
</evidence>
<dbReference type="CDD" id="cd00082">
    <property type="entry name" value="HisKA"/>
    <property type="match status" value="1"/>
</dbReference>
<dbReference type="InterPro" id="IPR003594">
    <property type="entry name" value="HATPase_dom"/>
</dbReference>
<keyword evidence="9" id="KW-0902">Two-component regulatory system</keyword>
<feature type="transmembrane region" description="Helical" evidence="11">
    <location>
        <begin position="197"/>
        <end position="220"/>
    </location>
</feature>
<comment type="subcellular location">
    <subcellularLocation>
        <location evidence="2">Membrane</location>
    </subcellularLocation>
</comment>
<dbReference type="AlphaFoldDB" id="A0AB35Y0R8"/>
<dbReference type="SUPFAM" id="SSF55874">
    <property type="entry name" value="ATPase domain of HSP90 chaperone/DNA topoisomerase II/histidine kinase"/>
    <property type="match status" value="1"/>
</dbReference>
<dbReference type="Pfam" id="PF00672">
    <property type="entry name" value="HAMP"/>
    <property type="match status" value="1"/>
</dbReference>
<dbReference type="FunFam" id="1.10.287.130:FF:000001">
    <property type="entry name" value="Two-component sensor histidine kinase"/>
    <property type="match status" value="1"/>
</dbReference>
<dbReference type="SMART" id="SM00387">
    <property type="entry name" value="HATPase_c"/>
    <property type="match status" value="1"/>
</dbReference>
<evidence type="ECO:0000256" key="1">
    <source>
        <dbReference type="ARBA" id="ARBA00000085"/>
    </source>
</evidence>
<dbReference type="Pfam" id="PF02518">
    <property type="entry name" value="HATPase_c"/>
    <property type="match status" value="1"/>
</dbReference>
<evidence type="ECO:0000259" key="12">
    <source>
        <dbReference type="PROSITE" id="PS50109"/>
    </source>
</evidence>
<evidence type="ECO:0000256" key="4">
    <source>
        <dbReference type="ARBA" id="ARBA00022553"/>
    </source>
</evidence>
<evidence type="ECO:0000256" key="11">
    <source>
        <dbReference type="SAM" id="Phobius"/>
    </source>
</evidence>
<evidence type="ECO:0000256" key="3">
    <source>
        <dbReference type="ARBA" id="ARBA00012438"/>
    </source>
</evidence>
<evidence type="ECO:0000256" key="8">
    <source>
        <dbReference type="ARBA" id="ARBA00022989"/>
    </source>
</evidence>
<dbReference type="EMBL" id="JBBFGL010000001">
    <property type="protein sequence ID" value="MEJ5194900.1"/>
    <property type="molecule type" value="Genomic_DNA"/>
</dbReference>
<dbReference type="Pfam" id="PF00512">
    <property type="entry name" value="HisKA"/>
    <property type="match status" value="1"/>
</dbReference>
<evidence type="ECO:0000259" key="13">
    <source>
        <dbReference type="PROSITE" id="PS50885"/>
    </source>
</evidence>
<dbReference type="PRINTS" id="PR00344">
    <property type="entry name" value="BCTRLSENSOR"/>
</dbReference>
<dbReference type="Gene3D" id="3.30.565.10">
    <property type="entry name" value="Histidine kinase-like ATPase, C-terminal domain"/>
    <property type="match status" value="1"/>
</dbReference>
<feature type="domain" description="Histidine kinase" evidence="12">
    <location>
        <begin position="282"/>
        <end position="498"/>
    </location>
</feature>
<dbReference type="EC" id="2.7.13.3" evidence="3"/>
<dbReference type="InterPro" id="IPR003660">
    <property type="entry name" value="HAMP_dom"/>
</dbReference>
<feature type="domain" description="HAMP" evidence="13">
    <location>
        <begin position="222"/>
        <end position="274"/>
    </location>
</feature>
<dbReference type="GO" id="GO:0000155">
    <property type="term" value="F:phosphorelay sensor kinase activity"/>
    <property type="evidence" value="ECO:0007669"/>
    <property type="project" value="InterPro"/>
</dbReference>
<evidence type="ECO:0000256" key="7">
    <source>
        <dbReference type="ARBA" id="ARBA00022777"/>
    </source>
</evidence>
<sequence length="519" mass="57829">MRHHHSPGIRGQLMWFLCCICLFLLALVWFLSTQLLEPLYTKHIEKQLTTQAENITADLDKALAEDETLSSWSFGRLSVNTSFFDRLATQLYASGSLNSFCVDISDSTMRTIYKIENQSYCNLHETLLSDSANNDMIVSTAVAMRKKCRTTGGFVQTLNPPRLSGSAQLLVGRNTAGGEYTVLVTTSLVHVAEAGKILSTVLPMAAAVIFAFAMTAGWLFSEWFTKPLRQLSSAARQMAMGNYAVQVDTRRSDELGDLAQDFNHMATEVQRSSQMQRDLLANVSHDLRTPLTLIKGYAETVRDITGDDKAHRDEQMNIIVDETDRLTALVSSVMELSKVTSGAAKCERVHFDMAQLCDEVSERYDAICAQNGWQLKLELPDEELPVYADPDMMQRALHNLLGNAMHHIGRDGIFILRAQRCTEGVRIEVEDHGPGIAADDLPYIFDRYYRSRSDAGKQGTGLGLSITKAIFQQHGFRFGVQSAIGIGTTFWFVMNDLPANEKKTVEDRGGENPGEKMIE</sequence>
<evidence type="ECO:0000313" key="15">
    <source>
        <dbReference type="Proteomes" id="UP001373196"/>
    </source>
</evidence>
<comment type="caution">
    <text evidence="14">The sequence shown here is derived from an EMBL/GenBank/DDBJ whole genome shotgun (WGS) entry which is preliminary data.</text>
</comment>
<dbReference type="InterPro" id="IPR036890">
    <property type="entry name" value="HATPase_C_sf"/>
</dbReference>
<evidence type="ECO:0000256" key="9">
    <source>
        <dbReference type="ARBA" id="ARBA00023012"/>
    </source>
</evidence>
<keyword evidence="4" id="KW-0597">Phosphoprotein</keyword>
<dbReference type="InterPro" id="IPR003661">
    <property type="entry name" value="HisK_dim/P_dom"/>
</dbReference>
<dbReference type="Gene3D" id="6.10.340.10">
    <property type="match status" value="1"/>
</dbReference>
<dbReference type="InterPro" id="IPR005467">
    <property type="entry name" value="His_kinase_dom"/>
</dbReference>
<dbReference type="PROSITE" id="PS50885">
    <property type="entry name" value="HAMP"/>
    <property type="match status" value="1"/>
</dbReference>
<keyword evidence="10 11" id="KW-0472">Membrane</keyword>
<dbReference type="InterPro" id="IPR004358">
    <property type="entry name" value="Sig_transdc_His_kin-like_C"/>
</dbReference>
<dbReference type="RefSeq" id="WP_339394649.1">
    <property type="nucleotide sequence ID" value="NZ_JBBFGL010000001.1"/>
</dbReference>
<evidence type="ECO:0000256" key="2">
    <source>
        <dbReference type="ARBA" id="ARBA00004370"/>
    </source>
</evidence>
<feature type="transmembrane region" description="Helical" evidence="11">
    <location>
        <begin position="12"/>
        <end position="31"/>
    </location>
</feature>
<organism evidence="14 15">
    <name type="scientific">Faecalibacterium wellingii</name>
    <dbReference type="NCBI Taxonomy" id="2929491"/>
    <lineage>
        <taxon>Bacteria</taxon>
        <taxon>Bacillati</taxon>
        <taxon>Bacillota</taxon>
        <taxon>Clostridia</taxon>
        <taxon>Eubacteriales</taxon>
        <taxon>Oscillospiraceae</taxon>
        <taxon>Faecalibacterium</taxon>
    </lineage>
</organism>
<dbReference type="GO" id="GO:0005886">
    <property type="term" value="C:plasma membrane"/>
    <property type="evidence" value="ECO:0007669"/>
    <property type="project" value="TreeGrafter"/>
</dbReference>
<proteinExistence type="predicted"/>
<evidence type="ECO:0000256" key="10">
    <source>
        <dbReference type="ARBA" id="ARBA00023136"/>
    </source>
</evidence>
<dbReference type="InterPro" id="IPR036097">
    <property type="entry name" value="HisK_dim/P_sf"/>
</dbReference>
<keyword evidence="8 11" id="KW-1133">Transmembrane helix</keyword>
<dbReference type="SUPFAM" id="SSF47384">
    <property type="entry name" value="Homodimeric domain of signal transducing histidine kinase"/>
    <property type="match status" value="1"/>
</dbReference>
<dbReference type="SMART" id="SM00304">
    <property type="entry name" value="HAMP"/>
    <property type="match status" value="1"/>
</dbReference>
<accession>A0AB35Y0R8</accession>
<reference evidence="14" key="1">
    <citation type="submission" date="2024-03" db="EMBL/GenBank/DDBJ databases">
        <authorList>
            <person name="Plomp N."/>
            <person name="Harmsen H.J."/>
        </authorList>
    </citation>
    <scope>NUCLEOTIDE SEQUENCE</scope>
    <source>
        <strain evidence="14">HTF-128</strain>
    </source>
</reference>
<keyword evidence="6 11" id="KW-0812">Transmembrane</keyword>